<dbReference type="SUPFAM" id="SSF158682">
    <property type="entry name" value="TerB-like"/>
    <property type="match status" value="1"/>
</dbReference>
<dbReference type="AlphaFoldDB" id="A0A379JIE9"/>
<protein>
    <submittedName>
        <fullName evidence="2">Tellurite resistance protein</fullName>
    </submittedName>
</protein>
<sequence>MAFLNRFLYNARTISQLVDQAPKWREQLLAKRTELRGGSFRDATMGICALVAAADGSIDPVERMRVAQLIGADPVLRQFPVDELRNLFEDNCNRIAMDPAFGRAYVMQQVAKCTGKPAEARAVVQLGIMIGNADGGFDQHEAATIREACQVLLLDPEEFGLPD</sequence>
<gene>
    <name evidence="2" type="ORF">NCTC1934_05512</name>
</gene>
<evidence type="ECO:0000259" key="1">
    <source>
        <dbReference type="Pfam" id="PF05099"/>
    </source>
</evidence>
<proteinExistence type="predicted"/>
<feature type="domain" description="Co-chaperone DjlA N-terminal" evidence="1">
    <location>
        <begin position="42"/>
        <end position="159"/>
    </location>
</feature>
<dbReference type="Gene3D" id="1.10.3680.10">
    <property type="entry name" value="TerB-like"/>
    <property type="match status" value="1"/>
</dbReference>
<keyword evidence="3" id="KW-1185">Reference proteome</keyword>
<dbReference type="CDD" id="cd07176">
    <property type="entry name" value="terB"/>
    <property type="match status" value="1"/>
</dbReference>
<dbReference type="OrthoDB" id="6543050at2"/>
<name>A0A379JIE9_9NOCA</name>
<evidence type="ECO:0000313" key="3">
    <source>
        <dbReference type="Proteomes" id="UP000255467"/>
    </source>
</evidence>
<accession>A0A379JIE9</accession>
<dbReference type="InterPro" id="IPR007791">
    <property type="entry name" value="DjlA_N"/>
</dbReference>
<dbReference type="Pfam" id="PF05099">
    <property type="entry name" value="TerB"/>
    <property type="match status" value="1"/>
</dbReference>
<dbReference type="EMBL" id="UGRY01000004">
    <property type="protein sequence ID" value="SUD48184.1"/>
    <property type="molecule type" value="Genomic_DNA"/>
</dbReference>
<evidence type="ECO:0000313" key="2">
    <source>
        <dbReference type="EMBL" id="SUD48184.1"/>
    </source>
</evidence>
<organism evidence="2 3">
    <name type="scientific">Nocardia otitidiscaviarum</name>
    <dbReference type="NCBI Taxonomy" id="1823"/>
    <lineage>
        <taxon>Bacteria</taxon>
        <taxon>Bacillati</taxon>
        <taxon>Actinomycetota</taxon>
        <taxon>Actinomycetes</taxon>
        <taxon>Mycobacteriales</taxon>
        <taxon>Nocardiaceae</taxon>
        <taxon>Nocardia</taxon>
    </lineage>
</organism>
<dbReference type="InterPro" id="IPR029024">
    <property type="entry name" value="TerB-like"/>
</dbReference>
<dbReference type="Proteomes" id="UP000255467">
    <property type="component" value="Unassembled WGS sequence"/>
</dbReference>
<reference evidence="2 3" key="1">
    <citation type="submission" date="2018-06" db="EMBL/GenBank/DDBJ databases">
        <authorList>
            <consortium name="Pathogen Informatics"/>
            <person name="Doyle S."/>
        </authorList>
    </citation>
    <scope>NUCLEOTIDE SEQUENCE [LARGE SCALE GENOMIC DNA]</scope>
    <source>
        <strain evidence="2 3">NCTC1934</strain>
    </source>
</reference>
<dbReference type="STRING" id="1406858.GCA_000710895_03668"/>
<dbReference type="RefSeq" id="WP_051037109.1">
    <property type="nucleotide sequence ID" value="NZ_JADLRH010000008.1"/>
</dbReference>